<dbReference type="AlphaFoldDB" id="A0AAD1Z3Q2"/>
<proteinExistence type="inferred from homology"/>
<dbReference type="SUPFAM" id="SSF53335">
    <property type="entry name" value="S-adenosyl-L-methionine-dependent methyltransferases"/>
    <property type="match status" value="2"/>
</dbReference>
<dbReference type="PANTHER" id="PTHR10108">
    <property type="entry name" value="SAM-DEPENDENT METHYLTRANSFERASE"/>
    <property type="match status" value="1"/>
</dbReference>
<comment type="subcellular location">
    <subcellularLocation>
        <location evidence="9">Endomembrane system</location>
        <topology evidence="9">Single-pass type II membrane protein</topology>
    </subcellularLocation>
    <subcellularLocation>
        <location evidence="10">Membrane</location>
        <topology evidence="10">Single-pass type II membrane protein</topology>
    </subcellularLocation>
</comment>
<keyword evidence="13" id="KW-1185">Reference proteome</keyword>
<dbReference type="CDD" id="cd02440">
    <property type="entry name" value="AdoMet_MTases"/>
    <property type="match status" value="1"/>
</dbReference>
<keyword evidence="4" id="KW-0812">Transmembrane</keyword>
<keyword evidence="5 10" id="KW-0735">Signal-anchor</keyword>
<keyword evidence="7" id="KW-0472">Membrane</keyword>
<evidence type="ECO:0000256" key="6">
    <source>
        <dbReference type="ARBA" id="ARBA00022989"/>
    </source>
</evidence>
<evidence type="ECO:0000313" key="13">
    <source>
        <dbReference type="Proteomes" id="UP000834106"/>
    </source>
</evidence>
<dbReference type="GO" id="GO:0008168">
    <property type="term" value="F:methyltransferase activity"/>
    <property type="evidence" value="ECO:0007669"/>
    <property type="project" value="UniProtKB-UniRule"/>
</dbReference>
<dbReference type="PANTHER" id="PTHR10108:SF887">
    <property type="entry name" value="METHYLTRANSFERASE PMT22-RELATED"/>
    <property type="match status" value="1"/>
</dbReference>
<evidence type="ECO:0000313" key="12">
    <source>
        <dbReference type="EMBL" id="CAI9762269.1"/>
    </source>
</evidence>
<feature type="region of interest" description="Disordered" evidence="11">
    <location>
        <begin position="52"/>
        <end position="99"/>
    </location>
</feature>
<evidence type="ECO:0000256" key="5">
    <source>
        <dbReference type="ARBA" id="ARBA00022968"/>
    </source>
</evidence>
<dbReference type="Gene3D" id="3.40.50.150">
    <property type="entry name" value="Vaccinia Virus protein VP39"/>
    <property type="match status" value="2"/>
</dbReference>
<keyword evidence="2 10" id="KW-0489">Methyltransferase</keyword>
<dbReference type="GO" id="GO:0005802">
    <property type="term" value="C:trans-Golgi network"/>
    <property type="evidence" value="ECO:0007669"/>
    <property type="project" value="TreeGrafter"/>
</dbReference>
<name>A0AAD1Z3Q2_9LAMI</name>
<gene>
    <name evidence="12" type="ORF">FPE_LOCUS9699</name>
</gene>
<evidence type="ECO:0000256" key="11">
    <source>
        <dbReference type="SAM" id="MobiDB-lite"/>
    </source>
</evidence>
<keyword evidence="6" id="KW-1133">Transmembrane helix</keyword>
<dbReference type="GO" id="GO:0016020">
    <property type="term" value="C:membrane"/>
    <property type="evidence" value="ECO:0007669"/>
    <property type="project" value="UniProtKB-SubCell"/>
</dbReference>
<evidence type="ECO:0000256" key="7">
    <source>
        <dbReference type="ARBA" id="ARBA00023136"/>
    </source>
</evidence>
<evidence type="ECO:0000256" key="10">
    <source>
        <dbReference type="RuleBase" id="RU366043"/>
    </source>
</evidence>
<dbReference type="EMBL" id="OU503040">
    <property type="protein sequence ID" value="CAI9762269.1"/>
    <property type="molecule type" value="Genomic_DNA"/>
</dbReference>
<evidence type="ECO:0000256" key="9">
    <source>
        <dbReference type="ARBA" id="ARBA00060399"/>
    </source>
</evidence>
<evidence type="ECO:0000256" key="3">
    <source>
        <dbReference type="ARBA" id="ARBA00022679"/>
    </source>
</evidence>
<protein>
    <recommendedName>
        <fullName evidence="10">Methyltransferase</fullName>
        <ecNumber evidence="10">2.1.1.-</ecNumber>
    </recommendedName>
</protein>
<dbReference type="GO" id="GO:0032259">
    <property type="term" value="P:methylation"/>
    <property type="evidence" value="ECO:0007669"/>
    <property type="project" value="UniProtKB-KW"/>
</dbReference>
<comment type="similarity">
    <text evidence="1 10">Belongs to the methyltransferase superfamily.</text>
</comment>
<sequence>MAISSALPNLLKQKKYPFIFAFFLLLIFVTLLLISNSQSPISTTADLAQSNPYSSKLVPQPSTHSPVNTAPSNNTTAATDTRKDTTDAGAGGGGSGDDGDEMVAVEWKVCEGSVAVDYIPCLDNRKAIMALRSRRHMEHRERHCPDPSPRCLVPLPQGYKIPVPWPKSRDMVWYDNVPHPKLVEYKKDQRWVIKSGDYFIFPGGGTQFKNGVSHYIDSIEKTLPIIEWGKKTRVILDVGCGVASFGGSLLDRDAITMSFAPKDEHEAQIQFALERGIPATLSVIGTQKLTFPDNAYDLIHCARCRVHWDADGGKPLMELNRVLRPGGFFIWSATPVYREDERDKNVWKSMVALTEALCWKVVVKTFFDSSQVGLVVYQKPVSSSCYENRKENNPPLCDLSSRPNSSWYAPLDGCLPPLPSYAQEWPSSWPDRLTSKPPSVSSEPDAVETFNADTRHWSALVSEVYLGGLDISWSSVRNVMDMNAGYGGFAAALINLPLWVMNVVPIHETDTLSVIFDRGLIGVYHDWCESLNTYPRTYDLLHSSFLFRNLTQRCDMIDVAVEMDRVLRPGGYLLVQESMEIINKLVSILKSLHWSVNVHQEQFLVGKKDFWRPEGKTTI</sequence>
<reference evidence="12" key="1">
    <citation type="submission" date="2023-05" db="EMBL/GenBank/DDBJ databases">
        <authorList>
            <person name="Huff M."/>
        </authorList>
    </citation>
    <scope>NUCLEOTIDE SEQUENCE</scope>
</reference>
<evidence type="ECO:0000256" key="1">
    <source>
        <dbReference type="ARBA" id="ARBA00008361"/>
    </source>
</evidence>
<evidence type="ECO:0000256" key="4">
    <source>
        <dbReference type="ARBA" id="ARBA00022692"/>
    </source>
</evidence>
<dbReference type="InterPro" id="IPR029063">
    <property type="entry name" value="SAM-dependent_MTases_sf"/>
</dbReference>
<keyword evidence="8 10" id="KW-0325">Glycoprotein</keyword>
<accession>A0AAD1Z3Q2</accession>
<evidence type="ECO:0000256" key="8">
    <source>
        <dbReference type="ARBA" id="ARBA00023180"/>
    </source>
</evidence>
<evidence type="ECO:0000256" key="2">
    <source>
        <dbReference type="ARBA" id="ARBA00022603"/>
    </source>
</evidence>
<feature type="compositionally biased region" description="Low complexity" evidence="11">
    <location>
        <begin position="68"/>
        <end position="79"/>
    </location>
</feature>
<organism evidence="12 13">
    <name type="scientific">Fraxinus pennsylvanica</name>
    <dbReference type="NCBI Taxonomy" id="56036"/>
    <lineage>
        <taxon>Eukaryota</taxon>
        <taxon>Viridiplantae</taxon>
        <taxon>Streptophyta</taxon>
        <taxon>Embryophyta</taxon>
        <taxon>Tracheophyta</taxon>
        <taxon>Spermatophyta</taxon>
        <taxon>Magnoliopsida</taxon>
        <taxon>eudicotyledons</taxon>
        <taxon>Gunneridae</taxon>
        <taxon>Pentapetalae</taxon>
        <taxon>asterids</taxon>
        <taxon>lamiids</taxon>
        <taxon>Lamiales</taxon>
        <taxon>Oleaceae</taxon>
        <taxon>Oleeae</taxon>
        <taxon>Fraxinus</taxon>
    </lineage>
</organism>
<keyword evidence="3 10" id="KW-0808">Transferase</keyword>
<dbReference type="Proteomes" id="UP000834106">
    <property type="component" value="Chromosome 5"/>
</dbReference>
<dbReference type="EC" id="2.1.1.-" evidence="10"/>
<dbReference type="Pfam" id="PF03141">
    <property type="entry name" value="Methyltransf_29"/>
    <property type="match status" value="1"/>
</dbReference>
<dbReference type="FunFam" id="3.40.50.150:FF:000084">
    <property type="entry name" value="probable methyltransferase PMT23"/>
    <property type="match status" value="1"/>
</dbReference>
<dbReference type="InterPro" id="IPR004159">
    <property type="entry name" value="Put_SAM_MeTrfase"/>
</dbReference>
<dbReference type="GO" id="GO:0005768">
    <property type="term" value="C:endosome"/>
    <property type="evidence" value="ECO:0007669"/>
    <property type="project" value="TreeGrafter"/>
</dbReference>